<name>A0A1S2YDY3_CICAR</name>
<reference evidence="3" key="2">
    <citation type="submission" date="2025-08" db="UniProtKB">
        <authorList>
            <consortium name="RefSeq"/>
        </authorList>
    </citation>
    <scope>IDENTIFICATION</scope>
    <source>
        <tissue evidence="3">Etiolated seedlings</tissue>
    </source>
</reference>
<proteinExistence type="predicted"/>
<evidence type="ECO:0000313" key="2">
    <source>
        <dbReference type="Proteomes" id="UP000087171"/>
    </source>
</evidence>
<reference evidence="2" key="1">
    <citation type="journal article" date="2013" name="Nat. Biotechnol.">
        <title>Draft genome sequence of chickpea (Cicer arietinum) provides a resource for trait improvement.</title>
        <authorList>
            <person name="Varshney R.K."/>
            <person name="Song C."/>
            <person name="Saxena R.K."/>
            <person name="Azam S."/>
            <person name="Yu S."/>
            <person name="Sharpe A.G."/>
            <person name="Cannon S."/>
            <person name="Baek J."/>
            <person name="Rosen B.D."/>
            <person name="Tar'an B."/>
            <person name="Millan T."/>
            <person name="Zhang X."/>
            <person name="Ramsay L.D."/>
            <person name="Iwata A."/>
            <person name="Wang Y."/>
            <person name="Nelson W."/>
            <person name="Farmer A.D."/>
            <person name="Gaur P.M."/>
            <person name="Soderlund C."/>
            <person name="Penmetsa R.V."/>
            <person name="Xu C."/>
            <person name="Bharti A.K."/>
            <person name="He W."/>
            <person name="Winter P."/>
            <person name="Zhao S."/>
            <person name="Hane J.K."/>
            <person name="Carrasquilla-Garcia N."/>
            <person name="Condie J.A."/>
            <person name="Upadhyaya H.D."/>
            <person name="Luo M.C."/>
            <person name="Thudi M."/>
            <person name="Gowda C.L."/>
            <person name="Singh N.P."/>
            <person name="Lichtenzveig J."/>
            <person name="Gali K.K."/>
            <person name="Rubio J."/>
            <person name="Nadarajan N."/>
            <person name="Dolezel J."/>
            <person name="Bansal K.C."/>
            <person name="Xu X."/>
            <person name="Edwards D."/>
            <person name="Zhang G."/>
            <person name="Kahl G."/>
            <person name="Gil J."/>
            <person name="Singh K.B."/>
            <person name="Datta S.K."/>
            <person name="Jackson S.A."/>
            <person name="Wang J."/>
            <person name="Cook D.R."/>
        </authorList>
    </citation>
    <scope>NUCLEOTIDE SEQUENCE [LARGE SCALE GENOMIC DNA]</scope>
    <source>
        <strain evidence="2">cv. CDC Frontier</strain>
    </source>
</reference>
<protein>
    <submittedName>
        <fullName evidence="3">Pumilio homolog 24-like</fullName>
    </submittedName>
</protein>
<dbReference type="Proteomes" id="UP000087171">
    <property type="component" value="Chromosome Ca6"/>
</dbReference>
<evidence type="ECO:0000313" key="3">
    <source>
        <dbReference type="RefSeq" id="XP_004503398.1"/>
    </source>
</evidence>
<evidence type="ECO:0000256" key="1">
    <source>
        <dbReference type="SAM" id="MobiDB-lite"/>
    </source>
</evidence>
<dbReference type="RefSeq" id="XP_004503398.1">
    <property type="nucleotide sequence ID" value="XM_004503341.3"/>
</dbReference>
<sequence length="113" mass="13290">MAAKKQQVEDTKKRKRINTESHQSPSKPKASKFVASKKPKPHFDNKEKKNVPLTGRERRLNAKELAEARKKKRKRHFTLEQVFFPRFLNPHELGLIFNLGFKLLLNDMLLVQD</sequence>
<dbReference type="STRING" id="3827.A0A1S2YDY3"/>
<feature type="compositionally biased region" description="Basic and acidic residues" evidence="1">
    <location>
        <begin position="1"/>
        <end position="12"/>
    </location>
</feature>
<accession>A0A1S2YDY3</accession>
<dbReference type="AlphaFoldDB" id="A0A1S2YDY3"/>
<dbReference type="PaxDb" id="3827-XP_004503398.1"/>
<feature type="compositionally biased region" description="Basic and acidic residues" evidence="1">
    <location>
        <begin position="41"/>
        <end position="50"/>
    </location>
</feature>
<organism evidence="2 3">
    <name type="scientific">Cicer arietinum</name>
    <name type="common">Chickpea</name>
    <name type="synonym">Garbanzo</name>
    <dbReference type="NCBI Taxonomy" id="3827"/>
    <lineage>
        <taxon>Eukaryota</taxon>
        <taxon>Viridiplantae</taxon>
        <taxon>Streptophyta</taxon>
        <taxon>Embryophyta</taxon>
        <taxon>Tracheophyta</taxon>
        <taxon>Spermatophyta</taxon>
        <taxon>Magnoliopsida</taxon>
        <taxon>eudicotyledons</taxon>
        <taxon>Gunneridae</taxon>
        <taxon>Pentapetalae</taxon>
        <taxon>rosids</taxon>
        <taxon>fabids</taxon>
        <taxon>Fabales</taxon>
        <taxon>Fabaceae</taxon>
        <taxon>Papilionoideae</taxon>
        <taxon>50 kb inversion clade</taxon>
        <taxon>NPAAA clade</taxon>
        <taxon>Hologalegina</taxon>
        <taxon>IRL clade</taxon>
        <taxon>Cicereae</taxon>
        <taxon>Cicer</taxon>
    </lineage>
</organism>
<keyword evidence="2" id="KW-1185">Reference proteome</keyword>
<feature type="region of interest" description="Disordered" evidence="1">
    <location>
        <begin position="1"/>
        <end position="50"/>
    </location>
</feature>
<gene>
    <name evidence="3" type="primary">LOC101509320</name>
</gene>